<comment type="cofactor">
    <cofactor evidence="1">
        <name>Zn(2+)</name>
        <dbReference type="ChEBI" id="CHEBI:29105"/>
    </cofactor>
</comment>
<comment type="similarity">
    <text evidence="2">Belongs to the zinc-containing alcohol dehydrogenase family.</text>
</comment>
<dbReference type="GO" id="GO:0004022">
    <property type="term" value="F:alcohol dehydrogenase (NAD+) activity"/>
    <property type="evidence" value="ECO:0007669"/>
    <property type="project" value="TreeGrafter"/>
</dbReference>
<evidence type="ECO:0000259" key="7">
    <source>
        <dbReference type="SMART" id="SM00829"/>
    </source>
</evidence>
<evidence type="ECO:0000313" key="8">
    <source>
        <dbReference type="EMBL" id="CZT01523.1"/>
    </source>
</evidence>
<comment type="caution">
    <text evidence="8">The sequence shown here is derived from an EMBL/GenBank/DDBJ whole genome shotgun (WGS) entry which is preliminary data.</text>
</comment>
<feature type="domain" description="Enoyl reductase (ER)" evidence="7">
    <location>
        <begin position="18"/>
        <end position="350"/>
    </location>
</feature>
<dbReference type="EMBL" id="FJUW01000022">
    <property type="protein sequence ID" value="CZT01523.1"/>
    <property type="molecule type" value="Genomic_DNA"/>
</dbReference>
<dbReference type="Gene3D" id="3.40.50.720">
    <property type="entry name" value="NAD(P)-binding Rossmann-like Domain"/>
    <property type="match status" value="1"/>
</dbReference>
<accession>A0A1E1KTY3</accession>
<dbReference type="SUPFAM" id="SSF50129">
    <property type="entry name" value="GroES-like"/>
    <property type="match status" value="1"/>
</dbReference>
<protein>
    <submittedName>
        <fullName evidence="8">Related to alcohol dehydrogenase</fullName>
    </submittedName>
</protein>
<dbReference type="Pfam" id="PF08240">
    <property type="entry name" value="ADH_N"/>
    <property type="match status" value="1"/>
</dbReference>
<evidence type="ECO:0000256" key="2">
    <source>
        <dbReference type="ARBA" id="ARBA00008072"/>
    </source>
</evidence>
<evidence type="ECO:0000256" key="4">
    <source>
        <dbReference type="ARBA" id="ARBA00022833"/>
    </source>
</evidence>
<dbReference type="InterPro" id="IPR013149">
    <property type="entry name" value="ADH-like_C"/>
</dbReference>
<dbReference type="InterPro" id="IPR013154">
    <property type="entry name" value="ADH-like_N"/>
</dbReference>
<evidence type="ECO:0000256" key="3">
    <source>
        <dbReference type="ARBA" id="ARBA00022723"/>
    </source>
</evidence>
<dbReference type="STRING" id="914237.A0A1E1KTY3"/>
<keyword evidence="5" id="KW-0560">Oxidoreductase</keyword>
<dbReference type="FunFam" id="3.40.50.720:FF:000039">
    <property type="entry name" value="Alcohol dehydrogenase AdhP"/>
    <property type="match status" value="1"/>
</dbReference>
<keyword evidence="4" id="KW-0862">Zinc</keyword>
<sequence length="379" mass="40002">MAPQIPEKMLAAQVVEFEKPYKIHEIETPGKDLNEHDMLVKVAVGSLCHTDGMVSKGIMGTKLPCVASHEGAGTVVQVGSSVNDFKAGDRVLCSLTYHRCGECADCKGPEQDRQYCANVGGYLGVTIDGSFAEYEVVDGRECCLLPDNLSFQSAAPLACAGVTVWGGLVRSGLKSGETVALVGGGGGLGHLGVQFAIALGLKVIAIDARDKGLSLAKECGADFIIDARQDKESIVNEVKKANSGKLADATLNVSDHESAATTSAAITKMHGVLVQIAQPTNVSVPFAELLFRDIRIHGSLTSSRGECQKMLKIASENKISVRTNPFYGIKEIPKAVELAHSGKMQGKPVIIIDNGAIENERKSGLEMEDVSIAIPSPAT</sequence>
<dbReference type="InParanoid" id="A0A1E1KTY3"/>
<dbReference type="AlphaFoldDB" id="A0A1E1KTY3"/>
<evidence type="ECO:0000256" key="6">
    <source>
        <dbReference type="ARBA" id="ARBA00023027"/>
    </source>
</evidence>
<keyword evidence="6" id="KW-0520">NAD</keyword>
<dbReference type="Gene3D" id="3.90.180.10">
    <property type="entry name" value="Medium-chain alcohol dehydrogenases, catalytic domain"/>
    <property type="match status" value="1"/>
</dbReference>
<evidence type="ECO:0000313" key="9">
    <source>
        <dbReference type="Proteomes" id="UP000178129"/>
    </source>
</evidence>
<evidence type="ECO:0000256" key="5">
    <source>
        <dbReference type="ARBA" id="ARBA00023002"/>
    </source>
</evidence>
<dbReference type="PANTHER" id="PTHR42940:SF8">
    <property type="entry name" value="VACUOLAR PROTEIN SORTING-ASSOCIATED PROTEIN 11"/>
    <property type="match status" value="1"/>
</dbReference>
<dbReference type="GO" id="GO:0046872">
    <property type="term" value="F:metal ion binding"/>
    <property type="evidence" value="ECO:0007669"/>
    <property type="project" value="UniProtKB-KW"/>
</dbReference>
<keyword evidence="3" id="KW-0479">Metal-binding</keyword>
<dbReference type="Proteomes" id="UP000178129">
    <property type="component" value="Unassembled WGS sequence"/>
</dbReference>
<dbReference type="PANTHER" id="PTHR42940">
    <property type="entry name" value="ALCOHOL DEHYDROGENASE 1-RELATED"/>
    <property type="match status" value="1"/>
</dbReference>
<dbReference type="Pfam" id="PF00107">
    <property type="entry name" value="ADH_zinc_N"/>
    <property type="match status" value="1"/>
</dbReference>
<dbReference type="InterPro" id="IPR036291">
    <property type="entry name" value="NAD(P)-bd_dom_sf"/>
</dbReference>
<dbReference type="GO" id="GO:0005737">
    <property type="term" value="C:cytoplasm"/>
    <property type="evidence" value="ECO:0007669"/>
    <property type="project" value="TreeGrafter"/>
</dbReference>
<keyword evidence="9" id="KW-1185">Reference proteome</keyword>
<organism evidence="8 9">
    <name type="scientific">Rhynchosporium graminicola</name>
    <dbReference type="NCBI Taxonomy" id="2792576"/>
    <lineage>
        <taxon>Eukaryota</taxon>
        <taxon>Fungi</taxon>
        <taxon>Dikarya</taxon>
        <taxon>Ascomycota</taxon>
        <taxon>Pezizomycotina</taxon>
        <taxon>Leotiomycetes</taxon>
        <taxon>Helotiales</taxon>
        <taxon>Ploettnerulaceae</taxon>
        <taxon>Rhynchosporium</taxon>
    </lineage>
</organism>
<dbReference type="SUPFAM" id="SSF51735">
    <property type="entry name" value="NAD(P)-binding Rossmann-fold domains"/>
    <property type="match status" value="1"/>
</dbReference>
<dbReference type="InterPro" id="IPR011032">
    <property type="entry name" value="GroES-like_sf"/>
</dbReference>
<dbReference type="SMART" id="SM00829">
    <property type="entry name" value="PKS_ER"/>
    <property type="match status" value="1"/>
</dbReference>
<evidence type="ECO:0000256" key="1">
    <source>
        <dbReference type="ARBA" id="ARBA00001947"/>
    </source>
</evidence>
<dbReference type="InterPro" id="IPR020843">
    <property type="entry name" value="ER"/>
</dbReference>
<gene>
    <name evidence="8" type="ORF">RCO7_02111</name>
</gene>
<reference evidence="9" key="1">
    <citation type="submission" date="2016-03" db="EMBL/GenBank/DDBJ databases">
        <authorList>
            <person name="Ploux O."/>
        </authorList>
    </citation>
    <scope>NUCLEOTIDE SEQUENCE [LARGE SCALE GENOMIC DNA]</scope>
    <source>
        <strain evidence="9">UK7</strain>
    </source>
</reference>
<name>A0A1E1KTY3_9HELO</name>
<proteinExistence type="inferred from homology"/>